<evidence type="ECO:0000256" key="1">
    <source>
        <dbReference type="SAM" id="MobiDB-lite"/>
    </source>
</evidence>
<protein>
    <submittedName>
        <fullName evidence="2">Uncharacterized protein</fullName>
    </submittedName>
</protein>
<organism evidence="2 3">
    <name type="scientific">Cylindrotheca closterium</name>
    <dbReference type="NCBI Taxonomy" id="2856"/>
    <lineage>
        <taxon>Eukaryota</taxon>
        <taxon>Sar</taxon>
        <taxon>Stramenopiles</taxon>
        <taxon>Ochrophyta</taxon>
        <taxon>Bacillariophyta</taxon>
        <taxon>Bacillariophyceae</taxon>
        <taxon>Bacillariophycidae</taxon>
        <taxon>Bacillariales</taxon>
        <taxon>Bacillariaceae</taxon>
        <taxon>Cylindrotheca</taxon>
    </lineage>
</organism>
<keyword evidence="3" id="KW-1185">Reference proteome</keyword>
<evidence type="ECO:0000313" key="3">
    <source>
        <dbReference type="Proteomes" id="UP001295423"/>
    </source>
</evidence>
<dbReference type="AlphaFoldDB" id="A0AAD2FJQ8"/>
<feature type="compositionally biased region" description="Acidic residues" evidence="1">
    <location>
        <begin position="94"/>
        <end position="109"/>
    </location>
</feature>
<reference evidence="2" key="1">
    <citation type="submission" date="2023-08" db="EMBL/GenBank/DDBJ databases">
        <authorList>
            <person name="Audoor S."/>
            <person name="Bilcke G."/>
        </authorList>
    </citation>
    <scope>NUCLEOTIDE SEQUENCE</scope>
</reference>
<gene>
    <name evidence="2" type="ORF">CYCCA115_LOCUS4976</name>
</gene>
<accession>A0AAD2FJQ8</accession>
<dbReference type="Proteomes" id="UP001295423">
    <property type="component" value="Unassembled WGS sequence"/>
</dbReference>
<feature type="compositionally biased region" description="Low complexity" evidence="1">
    <location>
        <begin position="199"/>
        <end position="221"/>
    </location>
</feature>
<sequence>MGKSTSLKVVSTTANKAGGSTPKSVSLAKKSGKKRLENASAVDLRQPKDRDPSVNNDSEIQELIASLPPLIDFGRNDMEIDGELDSGDDRTHDDDDDKGEVEEDDEDTDESTKDSVILVESTYKLTDTANDEDTNNMGLNTDEAVSELTGVTGEDKDPELASPPRKKGRSHKVLVVAPSTEMDVGGSSLSEPSAKRTHSASASQSTTPTAQKTDTTSTKQSSKAKRRLQRSLTLEERLDGLRQVNLDGMDGQAILVELGMAYSYQGQQGGNTTHASIILNHILDTLADVLKNAEETIRFLPLSDSAYKKSKQWIRTEADLRRLIPDYRSLSKYLDMSFGNMSYASTSNKPGEKKLRTRMRVGFEVEVAAGTICQ</sequence>
<proteinExistence type="predicted"/>
<feature type="compositionally biased region" description="Polar residues" evidence="1">
    <location>
        <begin position="1"/>
        <end position="15"/>
    </location>
</feature>
<feature type="region of interest" description="Disordered" evidence="1">
    <location>
        <begin position="1"/>
        <end position="231"/>
    </location>
</feature>
<comment type="caution">
    <text evidence="2">The sequence shown here is derived from an EMBL/GenBank/DDBJ whole genome shotgun (WGS) entry which is preliminary data.</text>
</comment>
<evidence type="ECO:0000313" key="2">
    <source>
        <dbReference type="EMBL" id="CAJ1935955.1"/>
    </source>
</evidence>
<dbReference type="EMBL" id="CAKOGP040000530">
    <property type="protein sequence ID" value="CAJ1935955.1"/>
    <property type="molecule type" value="Genomic_DNA"/>
</dbReference>
<name>A0AAD2FJQ8_9STRA</name>